<evidence type="ECO:0000256" key="14">
    <source>
        <dbReference type="RuleBase" id="RU000461"/>
    </source>
</evidence>
<dbReference type="EMBL" id="JANEYG010000089">
    <property type="protein sequence ID" value="KAJ8913653.1"/>
    <property type="molecule type" value="Genomic_DNA"/>
</dbReference>
<dbReference type="Gene3D" id="1.10.630.10">
    <property type="entry name" value="Cytochrome P450"/>
    <property type="match status" value="1"/>
</dbReference>
<keyword evidence="6 13" id="KW-0479">Metal-binding</keyword>
<evidence type="ECO:0000256" key="9">
    <source>
        <dbReference type="ARBA" id="ARBA00023002"/>
    </source>
</evidence>
<evidence type="ECO:0000256" key="7">
    <source>
        <dbReference type="ARBA" id="ARBA00022824"/>
    </source>
</evidence>
<keyword evidence="12 15" id="KW-0472">Membrane</keyword>
<dbReference type="GO" id="GO:0016705">
    <property type="term" value="F:oxidoreductase activity, acting on paired donors, with incorporation or reduction of molecular oxygen"/>
    <property type="evidence" value="ECO:0007669"/>
    <property type="project" value="InterPro"/>
</dbReference>
<evidence type="ECO:0000313" key="17">
    <source>
        <dbReference type="Proteomes" id="UP001159042"/>
    </source>
</evidence>
<evidence type="ECO:0000256" key="3">
    <source>
        <dbReference type="ARBA" id="ARBA00004406"/>
    </source>
</evidence>
<name>A0AAV8VHH4_9CUCU</name>
<organism evidence="16 17">
    <name type="scientific">Exocentrus adspersus</name>
    <dbReference type="NCBI Taxonomy" id="1586481"/>
    <lineage>
        <taxon>Eukaryota</taxon>
        <taxon>Metazoa</taxon>
        <taxon>Ecdysozoa</taxon>
        <taxon>Arthropoda</taxon>
        <taxon>Hexapoda</taxon>
        <taxon>Insecta</taxon>
        <taxon>Pterygota</taxon>
        <taxon>Neoptera</taxon>
        <taxon>Endopterygota</taxon>
        <taxon>Coleoptera</taxon>
        <taxon>Polyphaga</taxon>
        <taxon>Cucujiformia</taxon>
        <taxon>Chrysomeloidea</taxon>
        <taxon>Cerambycidae</taxon>
        <taxon>Lamiinae</taxon>
        <taxon>Acanthocinini</taxon>
        <taxon>Exocentrus</taxon>
    </lineage>
</organism>
<dbReference type="InterPro" id="IPR001128">
    <property type="entry name" value="Cyt_P450"/>
</dbReference>
<dbReference type="Pfam" id="PF00067">
    <property type="entry name" value="p450"/>
    <property type="match status" value="1"/>
</dbReference>
<keyword evidence="7" id="KW-0256">Endoplasmic reticulum</keyword>
<keyword evidence="9 14" id="KW-0560">Oxidoreductase</keyword>
<evidence type="ECO:0000256" key="11">
    <source>
        <dbReference type="ARBA" id="ARBA00023033"/>
    </source>
</evidence>
<comment type="cofactor">
    <cofactor evidence="1 13">
        <name>heme</name>
        <dbReference type="ChEBI" id="CHEBI:30413"/>
    </cofactor>
</comment>
<dbReference type="GO" id="GO:0005789">
    <property type="term" value="C:endoplasmic reticulum membrane"/>
    <property type="evidence" value="ECO:0007669"/>
    <property type="project" value="UniProtKB-SubCell"/>
</dbReference>
<comment type="caution">
    <text evidence="16">The sequence shown here is derived from an EMBL/GenBank/DDBJ whole genome shotgun (WGS) entry which is preliminary data.</text>
</comment>
<evidence type="ECO:0000256" key="8">
    <source>
        <dbReference type="ARBA" id="ARBA00022848"/>
    </source>
</evidence>
<keyword evidence="10 13" id="KW-0408">Iron</keyword>
<dbReference type="PANTHER" id="PTHR24292">
    <property type="entry name" value="CYTOCHROME P450"/>
    <property type="match status" value="1"/>
</dbReference>
<dbReference type="FunFam" id="1.10.630.10:FF:000042">
    <property type="entry name" value="Cytochrome P450"/>
    <property type="match status" value="1"/>
</dbReference>
<dbReference type="PRINTS" id="PR00463">
    <property type="entry name" value="EP450I"/>
</dbReference>
<keyword evidence="15" id="KW-1133">Transmembrane helix</keyword>
<dbReference type="PANTHER" id="PTHR24292:SF100">
    <property type="entry name" value="CYTOCHROME P450 6A16, ISOFORM B-RELATED"/>
    <property type="match status" value="1"/>
</dbReference>
<dbReference type="PRINTS" id="PR00385">
    <property type="entry name" value="P450"/>
</dbReference>
<comment type="subcellular location">
    <subcellularLocation>
        <location evidence="3">Endoplasmic reticulum membrane</location>
        <topology evidence="3">Peripheral membrane protein</topology>
    </subcellularLocation>
    <subcellularLocation>
        <location evidence="2">Microsome membrane</location>
        <topology evidence="2">Peripheral membrane protein</topology>
    </subcellularLocation>
</comment>
<keyword evidence="5 13" id="KW-0349">Heme</keyword>
<dbReference type="InterPro" id="IPR002401">
    <property type="entry name" value="Cyt_P450_E_grp-I"/>
</dbReference>
<evidence type="ECO:0000256" key="15">
    <source>
        <dbReference type="SAM" id="Phobius"/>
    </source>
</evidence>
<dbReference type="AlphaFoldDB" id="A0AAV8VHH4"/>
<evidence type="ECO:0000256" key="1">
    <source>
        <dbReference type="ARBA" id="ARBA00001971"/>
    </source>
</evidence>
<reference evidence="16 17" key="1">
    <citation type="journal article" date="2023" name="Insect Mol. Biol.">
        <title>Genome sequencing provides insights into the evolution of gene families encoding plant cell wall-degrading enzymes in longhorned beetles.</title>
        <authorList>
            <person name="Shin N.R."/>
            <person name="Okamura Y."/>
            <person name="Kirsch R."/>
            <person name="Pauchet Y."/>
        </authorList>
    </citation>
    <scope>NUCLEOTIDE SEQUENCE [LARGE SCALE GENOMIC DNA]</scope>
    <source>
        <strain evidence="16">EAD_L_NR</strain>
    </source>
</reference>
<dbReference type="GO" id="GO:0004497">
    <property type="term" value="F:monooxygenase activity"/>
    <property type="evidence" value="ECO:0007669"/>
    <property type="project" value="UniProtKB-KW"/>
</dbReference>
<evidence type="ECO:0000256" key="2">
    <source>
        <dbReference type="ARBA" id="ARBA00004174"/>
    </source>
</evidence>
<dbReference type="InterPro" id="IPR017972">
    <property type="entry name" value="Cyt_P450_CS"/>
</dbReference>
<keyword evidence="8" id="KW-0492">Microsome</keyword>
<feature type="binding site" description="axial binding residue" evidence="13">
    <location>
        <position position="464"/>
    </location>
    <ligand>
        <name>heme</name>
        <dbReference type="ChEBI" id="CHEBI:30413"/>
    </ligand>
    <ligandPart>
        <name>Fe</name>
        <dbReference type="ChEBI" id="CHEBI:18248"/>
    </ligandPart>
</feature>
<dbReference type="GO" id="GO:0005506">
    <property type="term" value="F:iron ion binding"/>
    <property type="evidence" value="ECO:0007669"/>
    <property type="project" value="InterPro"/>
</dbReference>
<evidence type="ECO:0000256" key="5">
    <source>
        <dbReference type="ARBA" id="ARBA00022617"/>
    </source>
</evidence>
<evidence type="ECO:0000313" key="16">
    <source>
        <dbReference type="EMBL" id="KAJ8913653.1"/>
    </source>
</evidence>
<keyword evidence="11 14" id="KW-0503">Monooxygenase</keyword>
<evidence type="ECO:0000256" key="6">
    <source>
        <dbReference type="ARBA" id="ARBA00022723"/>
    </source>
</evidence>
<dbReference type="InterPro" id="IPR050476">
    <property type="entry name" value="Insect_CytP450_Detox"/>
</dbReference>
<proteinExistence type="inferred from homology"/>
<evidence type="ECO:0000256" key="12">
    <source>
        <dbReference type="ARBA" id="ARBA00023136"/>
    </source>
</evidence>
<gene>
    <name evidence="16" type="ORF">NQ315_007370</name>
</gene>
<protein>
    <recommendedName>
        <fullName evidence="18">Cytochrome P450</fullName>
    </recommendedName>
</protein>
<dbReference type="CDD" id="cd11056">
    <property type="entry name" value="CYP6-like"/>
    <property type="match status" value="1"/>
</dbReference>
<keyword evidence="15" id="KW-0812">Transmembrane</keyword>
<sequence length="520" mass="59785">MIESSGILIRGILFDVLGVVTAIVAVGYALVYWRYSYWKNKGVPYFQPTFPFGSLINPYFSSKPVSFGDGITQLYKKAKSRGYRHLGIYFMLRPTYMVVDLELVKHIMTKDFQYFVDRGMYTNEKDDPMSAHLFAVGGKKWRSLRTKLTPTFTSGKMRAMLQTLVDCGLVLENYVEECTKTKESIDIKDVLGCFSTDIIGSCAFGLECNSFQDPNSAFRENGKKIFQPSGSRLISFIKFLLMQNHKLARTLKLRQIKKSVSDFFTKVVTDTVEYREKNNYVRNDFLQLLINSRDKNEGNNSGAADNNLLTMNEIVAQSFVFFIAGFETSSTTMTFALFELALHPQIQDRLREEISTVLKKHQGQITYDSLNELKYMNQVIDETLRKYAPLSFITRECVEDYKVPGEDVVVEKGTRVVIPVRGIHYDEEYYTDPKKFDPDRFTEENKRNRHQYAHIPFGEGPRICIGQRFGIMQSKVGLTCILRKFKVTLDEQKTPLPLQMNPRAFITTSQGGIWLNLEKL</sequence>
<evidence type="ECO:0000256" key="4">
    <source>
        <dbReference type="ARBA" id="ARBA00010617"/>
    </source>
</evidence>
<evidence type="ECO:0000256" key="10">
    <source>
        <dbReference type="ARBA" id="ARBA00023004"/>
    </source>
</evidence>
<dbReference type="InterPro" id="IPR036396">
    <property type="entry name" value="Cyt_P450_sf"/>
</dbReference>
<accession>A0AAV8VHH4</accession>
<comment type="similarity">
    <text evidence="4 14">Belongs to the cytochrome P450 family.</text>
</comment>
<evidence type="ECO:0008006" key="18">
    <source>
        <dbReference type="Google" id="ProtNLM"/>
    </source>
</evidence>
<evidence type="ECO:0000256" key="13">
    <source>
        <dbReference type="PIRSR" id="PIRSR602401-1"/>
    </source>
</evidence>
<feature type="transmembrane region" description="Helical" evidence="15">
    <location>
        <begin position="12"/>
        <end position="33"/>
    </location>
</feature>
<dbReference type="SUPFAM" id="SSF48264">
    <property type="entry name" value="Cytochrome P450"/>
    <property type="match status" value="1"/>
</dbReference>
<keyword evidence="17" id="KW-1185">Reference proteome</keyword>
<dbReference type="PROSITE" id="PS00086">
    <property type="entry name" value="CYTOCHROME_P450"/>
    <property type="match status" value="1"/>
</dbReference>
<dbReference type="GO" id="GO:0020037">
    <property type="term" value="F:heme binding"/>
    <property type="evidence" value="ECO:0007669"/>
    <property type="project" value="InterPro"/>
</dbReference>
<dbReference type="Proteomes" id="UP001159042">
    <property type="component" value="Unassembled WGS sequence"/>
</dbReference>